<evidence type="ECO:0008006" key="3">
    <source>
        <dbReference type="Google" id="ProtNLM"/>
    </source>
</evidence>
<comment type="caution">
    <text evidence="1">The sequence shown here is derived from an EMBL/GenBank/DDBJ whole genome shotgun (WGS) entry which is preliminary data.</text>
</comment>
<organism evidence="1 2">
    <name type="scientific">Dechloromonas agitata</name>
    <dbReference type="NCBI Taxonomy" id="73030"/>
    <lineage>
        <taxon>Bacteria</taxon>
        <taxon>Pseudomonadati</taxon>
        <taxon>Pseudomonadota</taxon>
        <taxon>Betaproteobacteria</taxon>
        <taxon>Rhodocyclales</taxon>
        <taxon>Azonexaceae</taxon>
        <taxon>Dechloromonas</taxon>
    </lineage>
</organism>
<dbReference type="Proteomes" id="UP000718593">
    <property type="component" value="Unassembled WGS sequence"/>
</dbReference>
<accession>A0A930BTD4</accession>
<sequence>MLPALELATDQMTHFPLHAGSLQIFDVDHGQCALLTMPGDSGTIYRVLIDCGHAVNFQGAPWYPGAHLQSLGVSYIDMLVCTNFDEDHMSGYPDLVSRGISIGCILGNPTVAPETIAKLKTRDGMGQGIEALANTLAIRRSIAWAQIPPSIPNVHMIWSWNPYPYFDDENNLSLVFTLDVQGFRFMFPGDMEGNGWANLLATCPAFRPLVSGVHVLVAAHHGRRNGIFEEMFDVYGCTPQLVVISDDYKQYDTQETTNYYSRKAIGITNYRGQSGVRRVLTTRSDGEIRFSFLNGQCHVW</sequence>
<dbReference type="Gene3D" id="3.60.15.10">
    <property type="entry name" value="Ribonuclease Z/Hydroxyacylglutathione hydrolase-like"/>
    <property type="match status" value="1"/>
</dbReference>
<dbReference type="InterPro" id="IPR036866">
    <property type="entry name" value="RibonucZ/Hydroxyglut_hydro"/>
</dbReference>
<dbReference type="PANTHER" id="PTHR30619:SF1">
    <property type="entry name" value="RECOMBINATION PROTEIN 2"/>
    <property type="match status" value="1"/>
</dbReference>
<evidence type="ECO:0000313" key="2">
    <source>
        <dbReference type="Proteomes" id="UP000718593"/>
    </source>
</evidence>
<dbReference type="SUPFAM" id="SSF56281">
    <property type="entry name" value="Metallo-hydrolase/oxidoreductase"/>
    <property type="match status" value="1"/>
</dbReference>
<dbReference type="InterPro" id="IPR052159">
    <property type="entry name" value="Competence_DNA_uptake"/>
</dbReference>
<evidence type="ECO:0000313" key="1">
    <source>
        <dbReference type="EMBL" id="MBF1165515.1"/>
    </source>
</evidence>
<dbReference type="AlphaFoldDB" id="A0A930BTD4"/>
<protein>
    <recommendedName>
        <fullName evidence="3">Metallo-beta-lactamase domain-containing protein</fullName>
    </recommendedName>
</protein>
<reference evidence="1" key="1">
    <citation type="submission" date="2020-04" db="EMBL/GenBank/DDBJ databases">
        <title>Deep metagenomics examines the oral microbiome during advanced dental caries in children, revealing novel taxa and co-occurrences with host molecules.</title>
        <authorList>
            <person name="Baker J.L."/>
            <person name="Morton J.T."/>
            <person name="Dinis M."/>
            <person name="Alvarez R."/>
            <person name="Tran N.C."/>
            <person name="Knight R."/>
            <person name="Edlund A."/>
        </authorList>
    </citation>
    <scope>NUCLEOTIDE SEQUENCE</scope>
    <source>
        <strain evidence="1">JCVI_32_bin.24</strain>
    </source>
</reference>
<dbReference type="PANTHER" id="PTHR30619">
    <property type="entry name" value="DNA INTERNALIZATION/COMPETENCE PROTEIN COMEC/REC2"/>
    <property type="match status" value="1"/>
</dbReference>
<proteinExistence type="predicted"/>
<dbReference type="EMBL" id="JABZMI010000220">
    <property type="protein sequence ID" value="MBF1165515.1"/>
    <property type="molecule type" value="Genomic_DNA"/>
</dbReference>
<name>A0A930BTD4_9RHOO</name>
<gene>
    <name evidence="1" type="ORF">HXL68_10780</name>
</gene>